<name>A0ABY0NV69_9HYPH</name>
<dbReference type="EMBL" id="FNBZ01000003">
    <property type="protein sequence ID" value="SDG20172.1"/>
    <property type="molecule type" value="Genomic_DNA"/>
</dbReference>
<proteinExistence type="predicted"/>
<comment type="caution">
    <text evidence="1">The sequence shown here is derived from an EMBL/GenBank/DDBJ whole genome shotgun (WGS) entry which is preliminary data.</text>
</comment>
<protein>
    <submittedName>
        <fullName evidence="1">Uncharacterized protein</fullName>
    </submittedName>
</protein>
<gene>
    <name evidence="1" type="ORF">SAMN05421844_103191</name>
</gene>
<evidence type="ECO:0000313" key="1">
    <source>
        <dbReference type="EMBL" id="SDG20172.1"/>
    </source>
</evidence>
<accession>A0ABY0NV69</accession>
<reference evidence="1 2" key="1">
    <citation type="submission" date="2016-10" db="EMBL/GenBank/DDBJ databases">
        <authorList>
            <person name="Varghese N."/>
            <person name="Submissions S."/>
        </authorList>
    </citation>
    <scope>NUCLEOTIDE SEQUENCE [LARGE SCALE GENOMIC DNA]</scope>
    <source>
        <strain evidence="1 2">DSM 26672</strain>
    </source>
</reference>
<dbReference type="Proteomes" id="UP000199468">
    <property type="component" value="Unassembled WGS sequence"/>
</dbReference>
<keyword evidence="2" id="KW-1185">Reference proteome</keyword>
<evidence type="ECO:0000313" key="2">
    <source>
        <dbReference type="Proteomes" id="UP000199468"/>
    </source>
</evidence>
<sequence length="40" mass="4582">MDLIVRLFLRLGALFEPPVVPQPIPVPVRNRPRLPVDHRG</sequence>
<organism evidence="1 2">
    <name type="scientific">Bosea robiniae</name>
    <dbReference type="NCBI Taxonomy" id="1036780"/>
    <lineage>
        <taxon>Bacteria</taxon>
        <taxon>Pseudomonadati</taxon>
        <taxon>Pseudomonadota</taxon>
        <taxon>Alphaproteobacteria</taxon>
        <taxon>Hyphomicrobiales</taxon>
        <taxon>Boseaceae</taxon>
        <taxon>Bosea</taxon>
    </lineage>
</organism>
<dbReference type="RefSeq" id="WP_274532899.1">
    <property type="nucleotide sequence ID" value="NZ_FNBZ01000003.1"/>
</dbReference>